<feature type="compositionally biased region" description="Low complexity" evidence="1">
    <location>
        <begin position="176"/>
        <end position="200"/>
    </location>
</feature>
<dbReference type="Gene3D" id="2.60.40.10">
    <property type="entry name" value="Immunoglobulins"/>
    <property type="match status" value="2"/>
</dbReference>
<protein>
    <submittedName>
        <fullName evidence="3">LysM domain protein</fullName>
    </submittedName>
</protein>
<feature type="compositionally biased region" description="Polar residues" evidence="1">
    <location>
        <begin position="25"/>
        <end position="45"/>
    </location>
</feature>
<evidence type="ECO:0000259" key="2">
    <source>
        <dbReference type="PROSITE" id="PS51782"/>
    </source>
</evidence>
<accession>F2J597</accession>
<dbReference type="SUPFAM" id="SSF54106">
    <property type="entry name" value="LysM domain"/>
    <property type="match status" value="1"/>
</dbReference>
<dbReference type="InterPro" id="IPR013783">
    <property type="entry name" value="Ig-like_fold"/>
</dbReference>
<dbReference type="HOGENOM" id="CLU_025322_1_1_5"/>
<sequence length="483" mass="48303">MAVVVGAAAVTTGYIYTRDKEPAPQTATGTPSAPDQAATTQTGEAQSEDAAAPESTGVAPTFDVVGIEPGGETVVAGRSEPGAIVALLANGEVVGKGVANAEGEWTIILDTPLPAGDYDIALRAESADGMLLADSEQRLTVSLPEGGRDRPLIVLNAPDAASTVLQAPEVEVAAAETAPETALAGAQPAPAETAAGTQPASPAAVETAAGPEPETSASPTGEVPAGEASGETATAQAPAGQPEPAAETGAGPTPQPDAAAPAAVAEAEVRPTAPDAPVDGPADTAPQPATTVAEDAGTAAAQNGLAVTVEAVESENGTLYVAGRAEPNATVRVYVDGAHVGDAVANDTGRWLLQGERQVEAGEVEVRVDQVESTAASVVARAAVTFEKGADAVVLTRVSAEGTAGGPTGASGEAGSRALPNVIIRKGDNLWNISRRLYGEGMRYTTIYQANKGQIRNPDLIYPGQVFLTPEGDLGWTPEPGTN</sequence>
<evidence type="ECO:0000256" key="1">
    <source>
        <dbReference type="SAM" id="MobiDB-lite"/>
    </source>
</evidence>
<dbReference type="KEGG" id="pgv:SL003B_2733"/>
<reference evidence="3 4" key="1">
    <citation type="journal article" date="2011" name="J. Bacteriol.">
        <title>Complete genome sequence of Polymorphum gilvum SL003B-26A1T, a crude oil-degrading bacterium from oil-polluted saline soil.</title>
        <authorList>
            <person name="Li S.G."/>
            <person name="Tang Y.Q."/>
            <person name="Nie Y."/>
            <person name="Cai M."/>
            <person name="Wu X.L."/>
        </authorList>
    </citation>
    <scope>NUCLEOTIDE SEQUENCE [LARGE SCALE GENOMIC DNA]</scope>
    <source>
        <strain evidence="4">LMG 25793 / CGMCC 1.9160 / SL003B-26A1</strain>
    </source>
</reference>
<feature type="domain" description="LysM" evidence="2">
    <location>
        <begin position="420"/>
        <end position="469"/>
    </location>
</feature>
<dbReference type="Gene3D" id="3.10.350.10">
    <property type="entry name" value="LysM domain"/>
    <property type="match status" value="1"/>
</dbReference>
<dbReference type="SMART" id="SM00257">
    <property type="entry name" value="LysM"/>
    <property type="match status" value="1"/>
</dbReference>
<dbReference type="Proteomes" id="UP000008130">
    <property type="component" value="Chromosome"/>
</dbReference>
<evidence type="ECO:0000313" key="4">
    <source>
        <dbReference type="Proteomes" id="UP000008130"/>
    </source>
</evidence>
<proteinExistence type="predicted"/>
<feature type="compositionally biased region" description="Low complexity" evidence="1">
    <location>
        <begin position="230"/>
        <end position="273"/>
    </location>
</feature>
<dbReference type="PROSITE" id="PS51782">
    <property type="entry name" value="LYSM"/>
    <property type="match status" value="1"/>
</dbReference>
<name>F2J597_POLGS</name>
<organism evidence="3 4">
    <name type="scientific">Polymorphum gilvum (strain LMG 25793 / CGMCC 1.9160 / SL003B-26A1)</name>
    <dbReference type="NCBI Taxonomy" id="991905"/>
    <lineage>
        <taxon>Bacteria</taxon>
        <taxon>Pseudomonadati</taxon>
        <taxon>Pseudomonadota</taxon>
        <taxon>Alphaproteobacteria</taxon>
        <taxon>Rhodobacterales</taxon>
        <taxon>Paracoccaceae</taxon>
        <taxon>Polymorphum</taxon>
    </lineage>
</organism>
<gene>
    <name evidence="3" type="ordered locus">SL003B_2733</name>
</gene>
<dbReference type="PANTHER" id="PTHR34700">
    <property type="entry name" value="POTASSIUM BINDING PROTEIN KBP"/>
    <property type="match status" value="1"/>
</dbReference>
<dbReference type="EMBL" id="CP002568">
    <property type="protein sequence ID" value="ADZ71156.1"/>
    <property type="molecule type" value="Genomic_DNA"/>
</dbReference>
<dbReference type="InterPro" id="IPR052196">
    <property type="entry name" value="Bact_Kbp"/>
</dbReference>
<feature type="region of interest" description="Disordered" evidence="1">
    <location>
        <begin position="19"/>
        <end position="60"/>
    </location>
</feature>
<dbReference type="InterPro" id="IPR018392">
    <property type="entry name" value="LysM"/>
</dbReference>
<dbReference type="Pfam" id="PF01476">
    <property type="entry name" value="LysM"/>
    <property type="match status" value="1"/>
</dbReference>
<dbReference type="CDD" id="cd00118">
    <property type="entry name" value="LysM"/>
    <property type="match status" value="1"/>
</dbReference>
<feature type="region of interest" description="Disordered" evidence="1">
    <location>
        <begin position="176"/>
        <end position="297"/>
    </location>
</feature>
<dbReference type="STRING" id="991905.SL003B_2733"/>
<dbReference type="eggNOG" id="COG1652">
    <property type="taxonomic scope" value="Bacteria"/>
</dbReference>
<dbReference type="InterPro" id="IPR036779">
    <property type="entry name" value="LysM_dom_sf"/>
</dbReference>
<keyword evidence="4" id="KW-1185">Reference proteome</keyword>
<evidence type="ECO:0000313" key="3">
    <source>
        <dbReference type="EMBL" id="ADZ71156.1"/>
    </source>
</evidence>
<dbReference type="AlphaFoldDB" id="F2J597"/>
<dbReference type="PANTHER" id="PTHR34700:SF4">
    <property type="entry name" value="PHAGE-LIKE ELEMENT PBSX PROTEIN XKDP"/>
    <property type="match status" value="1"/>
</dbReference>